<evidence type="ECO:0000313" key="2">
    <source>
        <dbReference type="EMBL" id="HGQ64871.1"/>
    </source>
</evidence>
<dbReference type="PANTHER" id="PTHR38816">
    <property type="entry name" value="EXOSOME SUBUNIT, DUF54 FAMILY-RELATED"/>
    <property type="match status" value="1"/>
</dbReference>
<dbReference type="InterPro" id="IPR022803">
    <property type="entry name" value="Ribosomal_uL5_dom_sf"/>
</dbReference>
<evidence type="ECO:0008006" key="3">
    <source>
        <dbReference type="Google" id="ProtNLM"/>
    </source>
</evidence>
<sequence>MSKIEISRVTIQTHGHATEDLDKVKQSILNIVPQSLRDRIAIEHEVVKGYYGNIINRLKVSLEGNDAVESVKYLLSIMSEGDKLSLINTIDIRYNKKSNEIYIRLSKQDAYLGFATLYDGDDAIKVVITFAYKKSLSDVKKLIEGLVKGSTANAI</sequence>
<proteinExistence type="predicted"/>
<comment type="caution">
    <text evidence="2">The sequence shown here is derived from an EMBL/GenBank/DDBJ whole genome shotgun (WGS) entry which is preliminary data.</text>
</comment>
<accession>A0A7C4NPL2</accession>
<organism evidence="2">
    <name type="scientific">Ignisphaera aggregans</name>
    <dbReference type="NCBI Taxonomy" id="334771"/>
    <lineage>
        <taxon>Archaea</taxon>
        <taxon>Thermoproteota</taxon>
        <taxon>Thermoprotei</taxon>
        <taxon>Desulfurococcales</taxon>
        <taxon>Desulfurococcaceae</taxon>
        <taxon>Ignisphaera</taxon>
    </lineage>
</organism>
<dbReference type="EMBL" id="DTCK01000002">
    <property type="protein sequence ID" value="HGQ35061.1"/>
    <property type="molecule type" value="Genomic_DNA"/>
</dbReference>
<dbReference type="AlphaFoldDB" id="A0A7C4NPL2"/>
<reference evidence="2" key="1">
    <citation type="journal article" date="2020" name="mSystems">
        <title>Genome- and Community-Level Interaction Insights into Carbon Utilization and Element Cycling Functions of Hydrothermarchaeota in Hydrothermal Sediment.</title>
        <authorList>
            <person name="Zhou Z."/>
            <person name="Liu Y."/>
            <person name="Xu W."/>
            <person name="Pan J."/>
            <person name="Luo Z.H."/>
            <person name="Li M."/>
        </authorList>
    </citation>
    <scope>NUCLEOTIDE SEQUENCE [LARGE SCALE GENOMIC DNA]</scope>
    <source>
        <strain evidence="2">SpSt-637</strain>
        <strain evidence="1">SpSt-667</strain>
    </source>
</reference>
<evidence type="ECO:0000313" key="1">
    <source>
        <dbReference type="EMBL" id="HGQ35061.1"/>
    </source>
</evidence>
<dbReference type="SUPFAM" id="SSF55282">
    <property type="entry name" value="RL5-like"/>
    <property type="match status" value="1"/>
</dbReference>
<dbReference type="InterPro" id="IPR002739">
    <property type="entry name" value="PAB1135-like"/>
</dbReference>
<dbReference type="PANTHER" id="PTHR38816:SF1">
    <property type="entry name" value="EXOSOME SUBUNIT"/>
    <property type="match status" value="1"/>
</dbReference>
<dbReference type="Pfam" id="PF01877">
    <property type="entry name" value="RNA_binding"/>
    <property type="match status" value="1"/>
</dbReference>
<dbReference type="Gene3D" id="3.30.1440.10">
    <property type="match status" value="1"/>
</dbReference>
<dbReference type="EMBL" id="DTBD01000056">
    <property type="protein sequence ID" value="HGQ64871.1"/>
    <property type="molecule type" value="Genomic_DNA"/>
</dbReference>
<name>A0A7C4NPL2_9CREN</name>
<protein>
    <recommendedName>
        <fullName evidence="3">Exosome protein</fullName>
    </recommendedName>
</protein>
<gene>
    <name evidence="2" type="ORF">ENU08_06475</name>
    <name evidence="1" type="ORF">ENU41_00065</name>
</gene>